<accession>A0A0P6XA18</accession>
<dbReference type="Pfam" id="PF14213">
    <property type="entry name" value="DUF4325"/>
    <property type="match status" value="1"/>
</dbReference>
<proteinExistence type="predicted"/>
<gene>
    <name evidence="2" type="ORF">ADN00_10870</name>
</gene>
<keyword evidence="3" id="KW-1185">Reference proteome</keyword>
<evidence type="ECO:0000259" key="1">
    <source>
        <dbReference type="Pfam" id="PF14213"/>
    </source>
</evidence>
<dbReference type="InterPro" id="IPR025474">
    <property type="entry name" value="DUF4325"/>
</dbReference>
<reference evidence="2 3" key="1">
    <citation type="submission" date="2015-07" db="EMBL/GenBank/DDBJ databases">
        <title>Genome sequence of Ornatilinea apprima DSM 23815.</title>
        <authorList>
            <person name="Hemp J."/>
            <person name="Ward L.M."/>
            <person name="Pace L.A."/>
            <person name="Fischer W.W."/>
        </authorList>
    </citation>
    <scope>NUCLEOTIDE SEQUENCE [LARGE SCALE GENOMIC DNA]</scope>
    <source>
        <strain evidence="2 3">P3M-1</strain>
    </source>
</reference>
<evidence type="ECO:0000313" key="3">
    <source>
        <dbReference type="Proteomes" id="UP000050417"/>
    </source>
</evidence>
<comment type="caution">
    <text evidence="2">The sequence shown here is derived from an EMBL/GenBank/DDBJ whole genome shotgun (WGS) entry which is preliminary data.</text>
</comment>
<dbReference type="AlphaFoldDB" id="A0A0P6XA18"/>
<dbReference type="SUPFAM" id="SSF55874">
    <property type="entry name" value="ATPase domain of HSP90 chaperone/DNA topoisomerase II/histidine kinase"/>
    <property type="match status" value="1"/>
</dbReference>
<dbReference type="Gene3D" id="1.10.10.10">
    <property type="entry name" value="Winged helix-like DNA-binding domain superfamily/Winged helix DNA-binding domain"/>
    <property type="match status" value="1"/>
</dbReference>
<dbReference type="Proteomes" id="UP000050417">
    <property type="component" value="Unassembled WGS sequence"/>
</dbReference>
<dbReference type="EMBL" id="LGCL01000024">
    <property type="protein sequence ID" value="KPL77051.1"/>
    <property type="molecule type" value="Genomic_DNA"/>
</dbReference>
<protein>
    <recommendedName>
        <fullName evidence="1">DUF4325 domain-containing protein</fullName>
    </recommendedName>
</protein>
<dbReference type="OrthoDB" id="1778336at2"/>
<dbReference type="InterPro" id="IPR036890">
    <property type="entry name" value="HATPase_C_sf"/>
</dbReference>
<dbReference type="PATRIC" id="fig|1134406.4.peg.2653"/>
<dbReference type="RefSeq" id="WP_075063021.1">
    <property type="nucleotide sequence ID" value="NZ_LGCL01000024.1"/>
</dbReference>
<dbReference type="STRING" id="1134406.ADN00_10870"/>
<feature type="domain" description="DUF4325" evidence="1">
    <location>
        <begin position="275"/>
        <end position="329"/>
    </location>
</feature>
<evidence type="ECO:0000313" key="2">
    <source>
        <dbReference type="EMBL" id="KPL77051.1"/>
    </source>
</evidence>
<organism evidence="2 3">
    <name type="scientific">Ornatilinea apprima</name>
    <dbReference type="NCBI Taxonomy" id="1134406"/>
    <lineage>
        <taxon>Bacteria</taxon>
        <taxon>Bacillati</taxon>
        <taxon>Chloroflexota</taxon>
        <taxon>Anaerolineae</taxon>
        <taxon>Anaerolineales</taxon>
        <taxon>Anaerolineaceae</taxon>
        <taxon>Ornatilinea</taxon>
    </lineage>
</organism>
<name>A0A0P6XA18_9CHLR</name>
<sequence length="343" mass="39434">MSQKFDDITNFILRHVREYPSEVTRMAVDHFGISRQAVNRYMKYLVKEGVLSESGNTRSRKYTINPILNEYWDLNVKENQEEDRVWRNLLKPYTTNLPKNIQEICQYGFTEIYNNVIDHSESQTAVISLTIYPDWIRITVKDNGVGIFNKIQSHFNLDDPMHAILELSKGKLSTDPGRHSGEGIFFTSRMFDTFSIVSSHLIFCHSKEGGMDALFEEKEFSAGTTVVMETSLFSSATTEEIFNEYSINGGFGFDRTVIPVFLGGYGDENLVSRSQARRLLARINRFKLIVFDFNKVEMIGQAFADEIFRVYANENPAIKLMYVNVNKKVEGMIKRVIDARIGD</sequence>
<dbReference type="Gene3D" id="3.30.565.10">
    <property type="entry name" value="Histidine kinase-like ATPase, C-terminal domain"/>
    <property type="match status" value="1"/>
</dbReference>
<dbReference type="InterPro" id="IPR036388">
    <property type="entry name" value="WH-like_DNA-bd_sf"/>
</dbReference>